<comment type="cofactor">
    <cofactor evidence="3">
        <name>Mg(2+)</name>
        <dbReference type="ChEBI" id="CHEBI:18420"/>
    </cofactor>
</comment>
<dbReference type="InterPro" id="IPR005252">
    <property type="entry name" value="CoaBC"/>
</dbReference>
<keyword evidence="3 4" id="KW-0285">Flavoprotein</keyword>
<keyword evidence="2 3" id="KW-0456">Lyase</keyword>
<feature type="domain" description="DNA/pantothenate metabolism flavoprotein C-terminal" evidence="6">
    <location>
        <begin position="225"/>
        <end position="434"/>
    </location>
</feature>
<dbReference type="PANTHER" id="PTHR14359">
    <property type="entry name" value="HOMO-OLIGOMERIC FLAVIN CONTAINING CYS DECARBOXYLASE FAMILY"/>
    <property type="match status" value="1"/>
</dbReference>
<dbReference type="GO" id="GO:0015937">
    <property type="term" value="P:coenzyme A biosynthetic process"/>
    <property type="evidence" value="ECO:0007669"/>
    <property type="project" value="UniProtKB-UniRule"/>
</dbReference>
<dbReference type="GO" id="GO:0004633">
    <property type="term" value="F:phosphopantothenoylcysteine decarboxylase activity"/>
    <property type="evidence" value="ECO:0007669"/>
    <property type="project" value="UniProtKB-UniRule"/>
</dbReference>
<feature type="binding site" evidence="3">
    <location>
        <position position="317"/>
    </location>
    <ligand>
        <name>CTP</name>
        <dbReference type="ChEBI" id="CHEBI:37563"/>
    </ligand>
</feature>
<keyword evidence="3" id="KW-0479">Metal-binding</keyword>
<reference evidence="7 8" key="1">
    <citation type="submission" date="2019-09" db="EMBL/GenBank/DDBJ databases">
        <title>Isolation and complete genome sequencing of Methylocystis species.</title>
        <authorList>
            <person name="Rumah B.L."/>
            <person name="Stead C.E."/>
            <person name="Stevens B.C."/>
            <person name="Minton N.P."/>
            <person name="Grosse-Honebrink A."/>
            <person name="Zhang Y."/>
        </authorList>
    </citation>
    <scope>NUCLEOTIDE SEQUENCE [LARGE SCALE GENOMIC DNA]</scope>
    <source>
        <strain evidence="7 8">BRCS2</strain>
    </source>
</reference>
<dbReference type="Gene3D" id="3.40.50.1950">
    <property type="entry name" value="Flavin prenyltransferase-like"/>
    <property type="match status" value="1"/>
</dbReference>
<comment type="catalytic activity">
    <reaction evidence="3 4">
        <text>(R)-4'-phosphopantothenate + L-cysteine + CTP = N-[(R)-4-phosphopantothenoyl]-L-cysteine + CMP + diphosphate + H(+)</text>
        <dbReference type="Rhea" id="RHEA:19397"/>
        <dbReference type="ChEBI" id="CHEBI:10986"/>
        <dbReference type="ChEBI" id="CHEBI:15378"/>
        <dbReference type="ChEBI" id="CHEBI:33019"/>
        <dbReference type="ChEBI" id="CHEBI:35235"/>
        <dbReference type="ChEBI" id="CHEBI:37563"/>
        <dbReference type="ChEBI" id="CHEBI:59458"/>
        <dbReference type="ChEBI" id="CHEBI:60377"/>
        <dbReference type="EC" id="6.3.2.5"/>
    </reaction>
</comment>
<dbReference type="Pfam" id="PF02441">
    <property type="entry name" value="Flavoprotein"/>
    <property type="match status" value="1"/>
</dbReference>
<comment type="catalytic activity">
    <reaction evidence="3 4">
        <text>N-[(R)-4-phosphopantothenoyl]-L-cysteine + H(+) = (R)-4'-phosphopantetheine + CO2</text>
        <dbReference type="Rhea" id="RHEA:16793"/>
        <dbReference type="ChEBI" id="CHEBI:15378"/>
        <dbReference type="ChEBI" id="CHEBI:16526"/>
        <dbReference type="ChEBI" id="CHEBI:59458"/>
        <dbReference type="ChEBI" id="CHEBI:61723"/>
        <dbReference type="EC" id="4.1.1.36"/>
    </reaction>
</comment>
<dbReference type="InterPro" id="IPR007085">
    <property type="entry name" value="DNA/pantothenate-metab_flavo_C"/>
</dbReference>
<feature type="binding site" evidence="3">
    <location>
        <position position="363"/>
    </location>
    <ligand>
        <name>CTP</name>
        <dbReference type="ChEBI" id="CHEBI:37563"/>
    </ligand>
</feature>
<feature type="binding site" evidence="3">
    <location>
        <position position="377"/>
    </location>
    <ligand>
        <name>CTP</name>
        <dbReference type="ChEBI" id="CHEBI:37563"/>
    </ligand>
</feature>
<dbReference type="EMBL" id="CP044331">
    <property type="protein sequence ID" value="QGM96043.1"/>
    <property type="molecule type" value="Genomic_DNA"/>
</dbReference>
<dbReference type="PANTHER" id="PTHR14359:SF6">
    <property type="entry name" value="PHOSPHOPANTOTHENOYLCYSTEINE DECARBOXYLASE"/>
    <property type="match status" value="1"/>
</dbReference>
<name>A0A6B8M3P3_9HYPH</name>
<keyword evidence="3 4" id="KW-0288">FMN</keyword>
<comment type="similarity">
    <text evidence="3 4">In the N-terminal section; belongs to the HFCD (homo-oligomeric flavin containing Cys decarboxylase) superfamily.</text>
</comment>
<evidence type="ECO:0000313" key="8">
    <source>
        <dbReference type="Proteomes" id="UP000422569"/>
    </source>
</evidence>
<dbReference type="GO" id="GO:0071513">
    <property type="term" value="C:phosphopantothenoylcysteine decarboxylase complex"/>
    <property type="evidence" value="ECO:0007669"/>
    <property type="project" value="TreeGrafter"/>
</dbReference>
<comment type="similarity">
    <text evidence="3 4">In the C-terminal section; belongs to the PPC synthetase family.</text>
</comment>
<feature type="binding site" evidence="3">
    <location>
        <position position="326"/>
    </location>
    <ligand>
        <name>CTP</name>
        <dbReference type="ChEBI" id="CHEBI:37563"/>
    </ligand>
</feature>
<dbReference type="InterPro" id="IPR035929">
    <property type="entry name" value="CoaB-like_sf"/>
</dbReference>
<evidence type="ECO:0000259" key="6">
    <source>
        <dbReference type="Pfam" id="PF04127"/>
    </source>
</evidence>
<comment type="pathway">
    <text evidence="3 4">Cofactor biosynthesis; coenzyme A biosynthesis; CoA from (R)-pantothenate: step 2/5.</text>
</comment>
<feature type="binding site" evidence="3">
    <location>
        <begin position="344"/>
        <end position="347"/>
    </location>
    <ligand>
        <name>CTP</name>
        <dbReference type="ChEBI" id="CHEBI:37563"/>
    </ligand>
</feature>
<dbReference type="Proteomes" id="UP000422569">
    <property type="component" value="Chromosome"/>
</dbReference>
<protein>
    <recommendedName>
        <fullName evidence="3">Coenzyme A biosynthesis bifunctional protein CoaBC</fullName>
    </recommendedName>
    <alternativeName>
        <fullName evidence="3">DNA/pantothenate metabolism flavoprotein</fullName>
    </alternativeName>
    <alternativeName>
        <fullName evidence="3">Phosphopantothenoylcysteine synthetase/decarboxylase</fullName>
        <shortName evidence="3">PPCS-PPCDC</shortName>
    </alternativeName>
    <domain>
        <recommendedName>
            <fullName evidence="3">Phosphopantothenoylcysteine decarboxylase</fullName>
            <shortName evidence="3">PPC decarboxylase</shortName>
            <shortName evidence="3">PPC-DC</shortName>
            <ecNumber evidence="3">4.1.1.36</ecNumber>
        </recommendedName>
        <alternativeName>
            <fullName evidence="3">CoaC</fullName>
        </alternativeName>
    </domain>
    <domain>
        <recommendedName>
            <fullName evidence="3">Phosphopantothenate--cysteine ligase</fullName>
            <ecNumber evidence="3">6.3.2.5</ecNumber>
        </recommendedName>
        <alternativeName>
            <fullName evidence="3">CoaB</fullName>
        </alternativeName>
        <alternativeName>
            <fullName evidence="3">Phosphopantothenoylcysteine synthetase</fullName>
            <shortName evidence="3">PPC synthetase</shortName>
            <shortName evidence="3">PPC-S</shortName>
        </alternativeName>
    </domain>
</protein>
<dbReference type="Pfam" id="PF04127">
    <property type="entry name" value="DFP"/>
    <property type="match status" value="1"/>
</dbReference>
<keyword evidence="3 4" id="KW-0436">Ligase</keyword>
<dbReference type="InterPro" id="IPR036551">
    <property type="entry name" value="Flavin_trans-like"/>
</dbReference>
<dbReference type="NCBIfam" id="TIGR00521">
    <property type="entry name" value="coaBC_dfp"/>
    <property type="match status" value="1"/>
</dbReference>
<comment type="cofactor">
    <cofactor evidence="3">
        <name>FMN</name>
        <dbReference type="ChEBI" id="CHEBI:58210"/>
    </cofactor>
    <text evidence="3">Binds 1 FMN per subunit.</text>
</comment>
<feature type="domain" description="Flavoprotein" evidence="5">
    <location>
        <begin position="35"/>
        <end position="209"/>
    </location>
</feature>
<dbReference type="RefSeq" id="WP_016918406.1">
    <property type="nucleotide sequence ID" value="NZ_CP044331.1"/>
</dbReference>
<evidence type="ECO:0000313" key="7">
    <source>
        <dbReference type="EMBL" id="QGM96043.1"/>
    </source>
</evidence>
<evidence type="ECO:0000256" key="2">
    <source>
        <dbReference type="ARBA" id="ARBA00023239"/>
    </source>
</evidence>
<organism evidence="7 8">
    <name type="scientific">Methylocystis parvus</name>
    <dbReference type="NCBI Taxonomy" id="134"/>
    <lineage>
        <taxon>Bacteria</taxon>
        <taxon>Pseudomonadati</taxon>
        <taxon>Pseudomonadota</taxon>
        <taxon>Alphaproteobacteria</taxon>
        <taxon>Hyphomicrobiales</taxon>
        <taxon>Methylocystaceae</taxon>
        <taxon>Methylocystis</taxon>
    </lineage>
</organism>
<comment type="function">
    <text evidence="3">Catalyzes two sequential steps in the biosynthesis of coenzyme A. In the first step cysteine is conjugated to 4'-phosphopantothenate to form 4-phosphopantothenoylcysteine. In the second step the latter compound is decarboxylated to form 4'-phosphopantotheine.</text>
</comment>
<evidence type="ECO:0000256" key="3">
    <source>
        <dbReference type="HAMAP-Rule" id="MF_02225"/>
    </source>
</evidence>
<dbReference type="EC" id="4.1.1.36" evidence="3"/>
<evidence type="ECO:0000256" key="4">
    <source>
        <dbReference type="RuleBase" id="RU364078"/>
    </source>
</evidence>
<comment type="function">
    <text evidence="4">Catalyzes two steps in the biosynthesis of coenzyme A. In the first step cysteine is conjugated to 4'-phosphopantothenate to form 4-phosphopantothenoylcysteine, in the latter compound is decarboxylated to form 4'-phosphopantotheine.</text>
</comment>
<dbReference type="GO" id="GO:0046872">
    <property type="term" value="F:metal ion binding"/>
    <property type="evidence" value="ECO:0007669"/>
    <property type="project" value="UniProtKB-KW"/>
</dbReference>
<dbReference type="AlphaFoldDB" id="A0A6B8M3P3"/>
<dbReference type="GO" id="GO:0015941">
    <property type="term" value="P:pantothenate catabolic process"/>
    <property type="evidence" value="ECO:0007669"/>
    <property type="project" value="InterPro"/>
</dbReference>
<dbReference type="Gene3D" id="3.40.50.10300">
    <property type="entry name" value="CoaB-like"/>
    <property type="match status" value="1"/>
</dbReference>
<keyword evidence="3" id="KW-0511">Multifunctional enzyme</keyword>
<dbReference type="InterPro" id="IPR003382">
    <property type="entry name" value="Flavoprotein"/>
</dbReference>
<proteinExistence type="inferred from homology"/>
<dbReference type="GO" id="GO:0010181">
    <property type="term" value="F:FMN binding"/>
    <property type="evidence" value="ECO:0007669"/>
    <property type="project" value="UniProtKB-UniRule"/>
</dbReference>
<keyword evidence="1 3" id="KW-0210">Decarboxylase</keyword>
<feature type="region of interest" description="Phosphopantothenate--cysteine ligase" evidence="3">
    <location>
        <begin position="230"/>
        <end position="443"/>
    </location>
</feature>
<evidence type="ECO:0000256" key="1">
    <source>
        <dbReference type="ARBA" id="ARBA00022793"/>
    </source>
</evidence>
<sequence>MAALALRTKSVFSARIEQGALGLSSQNTEQSLDGKSILLIVGGGIAAYKSLDLVRRLRERGARVRVVMTAATKEFVTPLAFTSLTSEKVHDDLFSATDEQEMGHIQLSRAADLVVVAPATAHLLSRAAHGLCDDLATTLLLATDKRVLFAPAMNLRMWLAPATQRNVAILKQDGALFVGPEDGAMACGEYGPGRMSEPLDIVGAIEDALKGETRLRLPGAAKGPLSGRHVVVTSGPTHEAIDPVRYIANRSSGKQGHAIAAAAVAAGARVTLISGPVTLPDPAGCDVVRVESARDMFAAVARVLPADIFIGAAAVADWRVEAAADKIKKRQGAAAPTFSLVENPDILATVSRASNRPRLVVGFAAETRDVIAHAKEKLLRKDCDLIIANDVSEAAGVFGGDANEAHLVSRSGVESWPRMSKEAVAAQLIARLADILDRSEAAE</sequence>
<comment type="caution">
    <text evidence="3">Lacks conserved residue(s) required for the propagation of feature annotation.</text>
</comment>
<dbReference type="HAMAP" id="MF_02225">
    <property type="entry name" value="CoaBC"/>
    <property type="match status" value="1"/>
</dbReference>
<dbReference type="SUPFAM" id="SSF52507">
    <property type="entry name" value="Homo-oligomeric flavin-containing Cys decarboxylases, HFCD"/>
    <property type="match status" value="1"/>
</dbReference>
<comment type="pathway">
    <text evidence="3 4">Cofactor biosynthesis; coenzyme A biosynthesis; CoA from (R)-pantothenate: step 3/5.</text>
</comment>
<feature type="binding site" evidence="3">
    <location>
        <position position="381"/>
    </location>
    <ligand>
        <name>CTP</name>
        <dbReference type="ChEBI" id="CHEBI:37563"/>
    </ligand>
</feature>
<dbReference type="GO" id="GO:0004632">
    <property type="term" value="F:phosphopantothenate--cysteine ligase activity"/>
    <property type="evidence" value="ECO:0007669"/>
    <property type="project" value="UniProtKB-UniRule"/>
</dbReference>
<dbReference type="SUPFAM" id="SSF102645">
    <property type="entry name" value="CoaB-like"/>
    <property type="match status" value="1"/>
</dbReference>
<feature type="active site" description="Proton donor" evidence="3">
    <location>
        <position position="187"/>
    </location>
</feature>
<keyword evidence="3" id="KW-0460">Magnesium</keyword>
<gene>
    <name evidence="3 7" type="primary">coaBC</name>
    <name evidence="7" type="ORF">F7D14_00030</name>
</gene>
<accession>A0A6B8M3P3</accession>
<dbReference type="UniPathway" id="UPA00241">
    <property type="reaction ID" value="UER00353"/>
</dbReference>
<dbReference type="EC" id="6.3.2.5" evidence="3"/>
<evidence type="ECO:0000259" key="5">
    <source>
        <dbReference type="Pfam" id="PF02441"/>
    </source>
</evidence>
<feature type="region of interest" description="Phosphopantothenoylcysteine decarboxylase" evidence="3">
    <location>
        <begin position="1"/>
        <end position="229"/>
    </location>
</feature>
<keyword evidence="8" id="KW-1185">Reference proteome</keyword>
<dbReference type="KEGG" id="mpar:F7D14_00030"/>